<protein>
    <submittedName>
        <fullName evidence="2">Uncharacterized protein</fullName>
    </submittedName>
</protein>
<dbReference type="EMBL" id="JAUPFM010000358">
    <property type="protein sequence ID" value="KAK2809019.1"/>
    <property type="molecule type" value="Genomic_DNA"/>
</dbReference>
<gene>
    <name evidence="2" type="ORF">Q5P01_000594</name>
</gene>
<feature type="coiled-coil region" evidence="1">
    <location>
        <begin position="2"/>
        <end position="43"/>
    </location>
</feature>
<dbReference type="Proteomes" id="UP001187415">
    <property type="component" value="Unassembled WGS sequence"/>
</dbReference>
<evidence type="ECO:0000313" key="3">
    <source>
        <dbReference type="Proteomes" id="UP001187415"/>
    </source>
</evidence>
<keyword evidence="1" id="KW-0175">Coiled coil</keyword>
<evidence type="ECO:0000256" key="1">
    <source>
        <dbReference type="SAM" id="Coils"/>
    </source>
</evidence>
<comment type="caution">
    <text evidence="2">The sequence shown here is derived from an EMBL/GenBank/DDBJ whole genome shotgun (WGS) entry which is preliminary data.</text>
</comment>
<keyword evidence="3" id="KW-1185">Reference proteome</keyword>
<feature type="non-terminal residue" evidence="2">
    <location>
        <position position="1"/>
    </location>
</feature>
<proteinExistence type="predicted"/>
<accession>A0AA88LI96</accession>
<reference evidence="2" key="1">
    <citation type="submission" date="2023-07" db="EMBL/GenBank/DDBJ databases">
        <title>Chromosome-level Genome Assembly of Striped Snakehead (Channa striata).</title>
        <authorList>
            <person name="Liu H."/>
        </authorList>
    </citation>
    <scope>NUCLEOTIDE SEQUENCE</scope>
    <source>
        <strain evidence="2">Gz</strain>
        <tissue evidence="2">Muscle</tissue>
    </source>
</reference>
<sequence length="496" mass="57510">LTLVLSEERDQLQEILEGLRQEKQQLKAELEDRIEMIATIQEKLSGQEQMQTEREKQEAKLQQQLLSEANPTILSLSEQLCTLDQNTSKIMSSKLQESTEQLQESFKIFQHFIDTCSKYNCESLDEALRGQGSSKQHHVTSFPQPTMNAYSAVCQQQLQTVVNLGDIAEHLQLRAKHYWKLFEELVKTDLAVFEKWHQDVLLRRAQAPKYSVKDENFHALWGNRLTELLNRRQLYLQKMDSIIETLRDNMKCLPSELASELKERVRLKEQVQAVFTEWPVSYSRLDAILNTELEHRSAVAHSRKMILQDIISEQDGVCEELKLLQAQSQLSEERSKNSTLLKALEGAPPKEELSLLKDNQQLLLQLQQTEEMVKNKQLEEAEIKANNRVSNHKEATQLLQTELQDKENTIQTLKSKLRESEKNAAPSSVQLEELRTKLFQMEVQSTSASDKHQQEIQRMTTLLNEKYDSLTRLLKEALRKAQQQEEESSKLWLCSA</sequence>
<evidence type="ECO:0000313" key="2">
    <source>
        <dbReference type="EMBL" id="KAK2809019.1"/>
    </source>
</evidence>
<dbReference type="AlphaFoldDB" id="A0AA88LI96"/>
<organism evidence="2 3">
    <name type="scientific">Channa striata</name>
    <name type="common">Snakehead murrel</name>
    <name type="synonym">Ophicephalus striatus</name>
    <dbReference type="NCBI Taxonomy" id="64152"/>
    <lineage>
        <taxon>Eukaryota</taxon>
        <taxon>Metazoa</taxon>
        <taxon>Chordata</taxon>
        <taxon>Craniata</taxon>
        <taxon>Vertebrata</taxon>
        <taxon>Euteleostomi</taxon>
        <taxon>Actinopterygii</taxon>
        <taxon>Neopterygii</taxon>
        <taxon>Teleostei</taxon>
        <taxon>Neoteleostei</taxon>
        <taxon>Acanthomorphata</taxon>
        <taxon>Anabantaria</taxon>
        <taxon>Anabantiformes</taxon>
        <taxon>Channoidei</taxon>
        <taxon>Channidae</taxon>
        <taxon>Channa</taxon>
    </lineage>
</organism>
<feature type="coiled-coil region" evidence="1">
    <location>
        <begin position="359"/>
        <end position="423"/>
    </location>
</feature>
<name>A0AA88LI96_CHASR</name>